<dbReference type="PANTHER" id="PTHR44051">
    <property type="entry name" value="GLUTATHIONE S-TRANSFERASE-RELATED"/>
    <property type="match status" value="1"/>
</dbReference>
<evidence type="ECO:0000256" key="1">
    <source>
        <dbReference type="ARBA" id="ARBA00007409"/>
    </source>
</evidence>
<evidence type="ECO:0000259" key="4">
    <source>
        <dbReference type="PROSITE" id="PS50405"/>
    </source>
</evidence>
<evidence type="ECO:0000313" key="6">
    <source>
        <dbReference type="Proteomes" id="UP001217754"/>
    </source>
</evidence>
<dbReference type="PROSITE" id="PS50405">
    <property type="entry name" value="GST_CTER"/>
    <property type="match status" value="1"/>
</dbReference>
<feature type="domain" description="GST N-terminal" evidence="3">
    <location>
        <begin position="4"/>
        <end position="92"/>
    </location>
</feature>
<dbReference type="InterPro" id="IPR040079">
    <property type="entry name" value="Glutathione_S-Trfase"/>
</dbReference>
<dbReference type="PROSITE" id="PS50404">
    <property type="entry name" value="GST_NTER"/>
    <property type="match status" value="1"/>
</dbReference>
<dbReference type="InterPro" id="IPR036282">
    <property type="entry name" value="Glutathione-S-Trfase_C_sf"/>
</dbReference>
<dbReference type="SUPFAM" id="SSF47616">
    <property type="entry name" value="GST C-terminal domain-like"/>
    <property type="match status" value="1"/>
</dbReference>
<feature type="domain" description="GST C-terminal" evidence="4">
    <location>
        <begin position="98"/>
        <end position="234"/>
    </location>
</feature>
<gene>
    <name evidence="5" type="ORF">MJAP1_001103</name>
</gene>
<organism evidence="5 6">
    <name type="scientific">Malassezia japonica</name>
    <dbReference type="NCBI Taxonomy" id="223818"/>
    <lineage>
        <taxon>Eukaryota</taxon>
        <taxon>Fungi</taxon>
        <taxon>Dikarya</taxon>
        <taxon>Basidiomycota</taxon>
        <taxon>Ustilaginomycotina</taxon>
        <taxon>Malasseziomycetes</taxon>
        <taxon>Malasseziales</taxon>
        <taxon>Malasseziaceae</taxon>
        <taxon>Malassezia</taxon>
    </lineage>
</organism>
<proteinExistence type="inferred from homology"/>
<dbReference type="RefSeq" id="XP_060121052.1">
    <property type="nucleotide sequence ID" value="XM_060265069.1"/>
</dbReference>
<protein>
    <submittedName>
        <fullName evidence="5">Glutathione transferase</fullName>
        <ecNumber evidence="5">2.5.1.18</ecNumber>
    </submittedName>
</protein>
<dbReference type="CDD" id="cd03048">
    <property type="entry name" value="GST_N_Ure2p_like"/>
    <property type="match status" value="1"/>
</dbReference>
<dbReference type="InterPro" id="IPR010987">
    <property type="entry name" value="Glutathione-S-Trfase_C-like"/>
</dbReference>
<dbReference type="Proteomes" id="UP001217754">
    <property type="component" value="Chromosome 1"/>
</dbReference>
<dbReference type="Pfam" id="PF02798">
    <property type="entry name" value="GST_N"/>
    <property type="match status" value="1"/>
</dbReference>
<comment type="similarity">
    <text evidence="1 2">Belongs to the GST superfamily.</text>
</comment>
<dbReference type="Gene3D" id="1.20.1050.130">
    <property type="match status" value="1"/>
</dbReference>
<evidence type="ECO:0000313" key="5">
    <source>
        <dbReference type="EMBL" id="WFD38155.1"/>
    </source>
</evidence>
<dbReference type="SFLD" id="SFLDG00358">
    <property type="entry name" value="Main_(cytGST)"/>
    <property type="match status" value="1"/>
</dbReference>
<dbReference type="SUPFAM" id="SSF52833">
    <property type="entry name" value="Thioredoxin-like"/>
    <property type="match status" value="1"/>
</dbReference>
<keyword evidence="5" id="KW-0808">Transferase</keyword>
<dbReference type="AlphaFoldDB" id="A0AAF0EWH4"/>
<evidence type="ECO:0000256" key="2">
    <source>
        <dbReference type="RuleBase" id="RU003494"/>
    </source>
</evidence>
<evidence type="ECO:0000259" key="3">
    <source>
        <dbReference type="PROSITE" id="PS50404"/>
    </source>
</evidence>
<dbReference type="GeneID" id="85224752"/>
<dbReference type="GO" id="GO:0004364">
    <property type="term" value="F:glutathione transferase activity"/>
    <property type="evidence" value="ECO:0007669"/>
    <property type="project" value="UniProtKB-EC"/>
</dbReference>
<reference evidence="5" key="1">
    <citation type="submission" date="2023-03" db="EMBL/GenBank/DDBJ databases">
        <title>Mating type loci evolution in Malassezia.</title>
        <authorList>
            <person name="Coelho M.A."/>
        </authorList>
    </citation>
    <scope>NUCLEOTIDE SEQUENCE</scope>
    <source>
        <strain evidence="5">CBS 9431</strain>
    </source>
</reference>
<dbReference type="PANTHER" id="PTHR44051:SF14">
    <property type="entry name" value="GLUTATHIONE S-TRANSFERASE II"/>
    <property type="match status" value="1"/>
</dbReference>
<dbReference type="Pfam" id="PF00043">
    <property type="entry name" value="GST_C"/>
    <property type="match status" value="1"/>
</dbReference>
<dbReference type="EMBL" id="CP119958">
    <property type="protein sequence ID" value="WFD38155.1"/>
    <property type="molecule type" value="Genomic_DNA"/>
</dbReference>
<dbReference type="InterPro" id="IPR004046">
    <property type="entry name" value="GST_C"/>
</dbReference>
<sequence>MAQFTLYILENSWGLNPIKIGIFLEELGLDYELKGLELNSTDKEKGVKGENYLAISPNGRTPTLVDHKNNDFTVWESGAILQYLQNKYDTSNKYGSKSVEEQAIIDEWLFFQVTGHSPVQGNLYFAKNSWKKTYGEDPPQNVIARFSTELHRVLNVYEKQLEKQAQKNGDDNAWLALDHPTIADFSALAWFSILPLRAEVLEVDLAKYPFISKYIAHGTQRPSFEAVRKQIIFK</sequence>
<name>A0AAF0EWH4_9BASI</name>
<dbReference type="SFLD" id="SFLDS00019">
    <property type="entry name" value="Glutathione_Transferase_(cytos"/>
    <property type="match status" value="1"/>
</dbReference>
<keyword evidence="6" id="KW-1185">Reference proteome</keyword>
<accession>A0AAF0EWH4</accession>
<dbReference type="EC" id="2.5.1.18" evidence="5"/>
<dbReference type="InterPro" id="IPR036249">
    <property type="entry name" value="Thioredoxin-like_sf"/>
</dbReference>
<dbReference type="InterPro" id="IPR004045">
    <property type="entry name" value="Glutathione_S-Trfase_N"/>
</dbReference>